<evidence type="ECO:0000313" key="2">
    <source>
        <dbReference type="EMBL" id="MDR5900366.1"/>
    </source>
</evidence>
<name>A0ABU1H930_9GAMM</name>
<keyword evidence="3" id="KW-1185">Reference proteome</keyword>
<dbReference type="Proteomes" id="UP001254564">
    <property type="component" value="Unassembled WGS sequence"/>
</dbReference>
<protein>
    <submittedName>
        <fullName evidence="2">Uncharacterized protein</fullName>
    </submittedName>
</protein>
<comment type="caution">
    <text evidence="2">The sequence shown here is derived from an EMBL/GenBank/DDBJ whole genome shotgun (WGS) entry which is preliminary data.</text>
</comment>
<dbReference type="RefSeq" id="WP_309657241.1">
    <property type="nucleotide sequence ID" value="NZ_JARWAN010000039.1"/>
</dbReference>
<gene>
    <name evidence="2" type="ORF">QC823_15480</name>
</gene>
<dbReference type="EMBL" id="JARWAN010000039">
    <property type="protein sequence ID" value="MDR5900366.1"/>
    <property type="molecule type" value="Genomic_DNA"/>
</dbReference>
<sequence>MPKANNKQARIEPIYEADDLNLNVIGWNVIDETEPENEVVVSEHTSKKEAVQAAEEFEQRES</sequence>
<organism evidence="2 3">
    <name type="scientific">Vreelandella vilamensis</name>
    <dbReference type="NCBI Taxonomy" id="531309"/>
    <lineage>
        <taxon>Bacteria</taxon>
        <taxon>Pseudomonadati</taxon>
        <taxon>Pseudomonadota</taxon>
        <taxon>Gammaproteobacteria</taxon>
        <taxon>Oceanospirillales</taxon>
        <taxon>Halomonadaceae</taxon>
        <taxon>Vreelandella</taxon>
    </lineage>
</organism>
<evidence type="ECO:0000313" key="3">
    <source>
        <dbReference type="Proteomes" id="UP001254564"/>
    </source>
</evidence>
<feature type="region of interest" description="Disordered" evidence="1">
    <location>
        <begin position="39"/>
        <end position="62"/>
    </location>
</feature>
<proteinExistence type="predicted"/>
<accession>A0ABU1H930</accession>
<evidence type="ECO:0000256" key="1">
    <source>
        <dbReference type="SAM" id="MobiDB-lite"/>
    </source>
</evidence>
<reference evidence="2 3" key="1">
    <citation type="submission" date="2023-04" db="EMBL/GenBank/DDBJ databases">
        <title>A long-awaited taxogenomic arrangement of the family Halomonadaceae.</title>
        <authorList>
            <person name="De La Haba R."/>
            <person name="Chuvochina M."/>
            <person name="Wittouck S."/>
            <person name="Arahal D.R."/>
            <person name="Sanchez-Porro C."/>
            <person name="Hugenholtz P."/>
            <person name="Ventosa A."/>
        </authorList>
    </citation>
    <scope>NUCLEOTIDE SEQUENCE [LARGE SCALE GENOMIC DNA]</scope>
    <source>
        <strain evidence="2 3">DSM 21020</strain>
    </source>
</reference>